<evidence type="ECO:0000313" key="15">
    <source>
        <dbReference type="Proteomes" id="UP000004931"/>
    </source>
</evidence>
<keyword evidence="6" id="KW-0851">Voltage-gated channel</keyword>
<proteinExistence type="predicted"/>
<evidence type="ECO:0000256" key="7">
    <source>
        <dbReference type="ARBA" id="ARBA00022958"/>
    </source>
</evidence>
<feature type="transmembrane region" description="Helical" evidence="12">
    <location>
        <begin position="212"/>
        <end position="238"/>
    </location>
</feature>
<keyword evidence="8 12" id="KW-1133">Transmembrane helix</keyword>
<evidence type="ECO:0000259" key="13">
    <source>
        <dbReference type="Pfam" id="PF00520"/>
    </source>
</evidence>
<evidence type="ECO:0000256" key="10">
    <source>
        <dbReference type="ARBA" id="ARBA00023136"/>
    </source>
</evidence>
<keyword evidence="5" id="KW-0631">Potassium channel</keyword>
<dbReference type="STRING" id="247633.GP2143_07784"/>
<keyword evidence="11 14" id="KW-0407">Ion channel</keyword>
<feature type="transmembrane region" description="Helical" evidence="12">
    <location>
        <begin position="99"/>
        <end position="121"/>
    </location>
</feature>
<evidence type="ECO:0000256" key="1">
    <source>
        <dbReference type="ARBA" id="ARBA00004141"/>
    </source>
</evidence>
<feature type="domain" description="Ion transport" evidence="13">
    <location>
        <begin position="26"/>
        <end position="236"/>
    </location>
</feature>
<dbReference type="PANTHER" id="PTHR11537:SF254">
    <property type="entry name" value="POTASSIUM VOLTAGE-GATED CHANNEL PROTEIN SHAB"/>
    <property type="match status" value="1"/>
</dbReference>
<dbReference type="eggNOG" id="COG2126">
    <property type="taxonomic scope" value="Bacteria"/>
</dbReference>
<keyword evidence="9" id="KW-0406">Ion transport</keyword>
<dbReference type="InterPro" id="IPR028325">
    <property type="entry name" value="VG_K_chnl"/>
</dbReference>
<evidence type="ECO:0000256" key="5">
    <source>
        <dbReference type="ARBA" id="ARBA00022826"/>
    </source>
</evidence>
<dbReference type="Gene3D" id="1.10.287.70">
    <property type="match status" value="1"/>
</dbReference>
<dbReference type="AlphaFoldDB" id="A0YCB4"/>
<dbReference type="Proteomes" id="UP000004931">
    <property type="component" value="Unassembled WGS sequence"/>
</dbReference>
<dbReference type="Pfam" id="PF00520">
    <property type="entry name" value="Ion_trans"/>
    <property type="match status" value="1"/>
</dbReference>
<gene>
    <name evidence="14" type="ORF">GP2143_07784</name>
</gene>
<keyword evidence="15" id="KW-1185">Reference proteome</keyword>
<feature type="transmembrane region" description="Helical" evidence="12">
    <location>
        <begin position="57"/>
        <end position="79"/>
    </location>
</feature>
<feature type="transmembrane region" description="Helical" evidence="12">
    <location>
        <begin position="153"/>
        <end position="174"/>
    </location>
</feature>
<dbReference type="PRINTS" id="PR00169">
    <property type="entry name" value="KCHANNEL"/>
</dbReference>
<keyword evidence="7" id="KW-0630">Potassium</keyword>
<dbReference type="GO" id="GO:0008076">
    <property type="term" value="C:voltage-gated potassium channel complex"/>
    <property type="evidence" value="ECO:0007669"/>
    <property type="project" value="InterPro"/>
</dbReference>
<evidence type="ECO:0000256" key="8">
    <source>
        <dbReference type="ARBA" id="ARBA00022989"/>
    </source>
</evidence>
<evidence type="ECO:0000256" key="4">
    <source>
        <dbReference type="ARBA" id="ARBA00022692"/>
    </source>
</evidence>
<evidence type="ECO:0000256" key="6">
    <source>
        <dbReference type="ARBA" id="ARBA00022882"/>
    </source>
</evidence>
<name>A0YCB4_9GAMM</name>
<dbReference type="EMBL" id="AAVT01000003">
    <property type="protein sequence ID" value="EAW31433.1"/>
    <property type="molecule type" value="Genomic_DNA"/>
</dbReference>
<comment type="subcellular location">
    <subcellularLocation>
        <location evidence="1">Membrane</location>
        <topology evidence="1">Multi-pass membrane protein</topology>
    </subcellularLocation>
</comment>
<evidence type="ECO:0000256" key="11">
    <source>
        <dbReference type="ARBA" id="ARBA00023303"/>
    </source>
</evidence>
<evidence type="ECO:0000313" key="14">
    <source>
        <dbReference type="EMBL" id="EAW31433.1"/>
    </source>
</evidence>
<dbReference type="GO" id="GO:0005249">
    <property type="term" value="F:voltage-gated potassium channel activity"/>
    <property type="evidence" value="ECO:0007669"/>
    <property type="project" value="InterPro"/>
</dbReference>
<dbReference type="InterPro" id="IPR005821">
    <property type="entry name" value="Ion_trans_dom"/>
</dbReference>
<evidence type="ECO:0000256" key="2">
    <source>
        <dbReference type="ARBA" id="ARBA00022448"/>
    </source>
</evidence>
<dbReference type="GO" id="GO:0001508">
    <property type="term" value="P:action potential"/>
    <property type="evidence" value="ECO:0007669"/>
    <property type="project" value="TreeGrafter"/>
</dbReference>
<keyword evidence="2" id="KW-0813">Transport</keyword>
<evidence type="ECO:0000256" key="3">
    <source>
        <dbReference type="ARBA" id="ARBA00022538"/>
    </source>
</evidence>
<dbReference type="Gene3D" id="1.20.120.350">
    <property type="entry name" value="Voltage-gated potassium channels. Chain C"/>
    <property type="match status" value="1"/>
</dbReference>
<keyword evidence="10 12" id="KW-0472">Membrane</keyword>
<keyword evidence="4 12" id="KW-0812">Transmembrane</keyword>
<reference evidence="14 15" key="1">
    <citation type="journal article" date="2010" name="J. Bacteriol.">
        <title>Genome sequence of the oligotrophic marine Gammaproteobacterium HTCC2143, isolated from the Oregon Coast.</title>
        <authorList>
            <person name="Oh H.M."/>
            <person name="Kang I."/>
            <person name="Ferriera S."/>
            <person name="Giovannoni S.J."/>
            <person name="Cho J.C."/>
        </authorList>
    </citation>
    <scope>NUCLEOTIDE SEQUENCE [LARGE SCALE GENOMIC DNA]</scope>
    <source>
        <strain evidence="14 15">HTCC2143</strain>
    </source>
</reference>
<dbReference type="OrthoDB" id="9799090at2"/>
<evidence type="ECO:0000256" key="12">
    <source>
        <dbReference type="SAM" id="Phobius"/>
    </source>
</evidence>
<dbReference type="SUPFAM" id="SSF81324">
    <property type="entry name" value="Voltage-gated potassium channels"/>
    <property type="match status" value="1"/>
</dbReference>
<dbReference type="InterPro" id="IPR027359">
    <property type="entry name" value="Volt_channel_dom_sf"/>
</dbReference>
<sequence length="276" mass="31241">MASKIIETPKERIYRIIFGTDTPAGRLFDILLIATILLSVVAVVLDSIESWQLRYALELHLIEWFFTFLFTAEYLVRIYCSPNPRAYITSFYGVVDLAAILPTYISLFFPAASLLLIIRLLRVLRIFRVLKLLQYSGEANILMRSMLMARRKIFVFLFSVMILVTIFGSLMYVIEGPIFGFTSIPRGIYWAIVTVTTVGYGDITPQTVLGQMVAALTMLTGYAIIAVPTGIISAELMTEMRRDRNGRRCSNCESSDHEVDADYCRHCGTELNPNSK</sequence>
<dbReference type="PANTHER" id="PTHR11537">
    <property type="entry name" value="VOLTAGE-GATED POTASSIUM CHANNEL"/>
    <property type="match status" value="1"/>
</dbReference>
<organism evidence="14 15">
    <name type="scientific">marine gamma proteobacterium HTCC2143</name>
    <dbReference type="NCBI Taxonomy" id="247633"/>
    <lineage>
        <taxon>Bacteria</taxon>
        <taxon>Pseudomonadati</taxon>
        <taxon>Pseudomonadota</taxon>
        <taxon>Gammaproteobacteria</taxon>
        <taxon>Cellvibrionales</taxon>
        <taxon>Spongiibacteraceae</taxon>
        <taxon>BD1-7 clade</taxon>
    </lineage>
</organism>
<protein>
    <submittedName>
        <fullName evidence="14">Putative potassium channel protein</fullName>
    </submittedName>
</protein>
<feature type="transmembrane region" description="Helical" evidence="12">
    <location>
        <begin position="27"/>
        <end position="45"/>
    </location>
</feature>
<evidence type="ECO:0000256" key="9">
    <source>
        <dbReference type="ARBA" id="ARBA00023065"/>
    </source>
</evidence>
<comment type="caution">
    <text evidence="14">The sequence shown here is derived from an EMBL/GenBank/DDBJ whole genome shotgun (WGS) entry which is preliminary data.</text>
</comment>
<keyword evidence="3" id="KW-0633">Potassium transport</keyword>
<accession>A0YCB4</accession>